<protein>
    <submittedName>
        <fullName evidence="3">Enoyl-CoA hydratase</fullName>
        <ecNumber evidence="3">4.2.1.17</ecNumber>
    </submittedName>
</protein>
<dbReference type="Gene3D" id="1.10.12.10">
    <property type="entry name" value="Lyase 2-enoyl-coa Hydratase, Chain A, domain 2"/>
    <property type="match status" value="1"/>
</dbReference>
<dbReference type="RefSeq" id="WP_160935027.1">
    <property type="nucleotide sequence ID" value="NZ_SNVJ01000001.1"/>
</dbReference>
<dbReference type="Proteomes" id="UP000460715">
    <property type="component" value="Unassembled WGS sequence"/>
</dbReference>
<name>A0A845B967_9PROT</name>
<dbReference type="OrthoDB" id="9795613at2"/>
<comment type="caution">
    <text evidence="3">The sequence shown here is derived from an EMBL/GenBank/DDBJ whole genome shotgun (WGS) entry which is preliminary data.</text>
</comment>
<dbReference type="GO" id="GO:0004300">
    <property type="term" value="F:enoyl-CoA hydratase activity"/>
    <property type="evidence" value="ECO:0007669"/>
    <property type="project" value="UniProtKB-EC"/>
</dbReference>
<dbReference type="NCBIfam" id="NF004796">
    <property type="entry name" value="PRK06144.1"/>
    <property type="match status" value="1"/>
</dbReference>
<dbReference type="AlphaFoldDB" id="A0A845B967"/>
<dbReference type="EMBL" id="SNVJ01000001">
    <property type="protein sequence ID" value="MXP61907.1"/>
    <property type="molecule type" value="Genomic_DNA"/>
</dbReference>
<dbReference type="EC" id="4.2.1.17" evidence="3"/>
<dbReference type="InterPro" id="IPR029045">
    <property type="entry name" value="ClpP/crotonase-like_dom_sf"/>
</dbReference>
<dbReference type="GO" id="GO:0006635">
    <property type="term" value="P:fatty acid beta-oxidation"/>
    <property type="evidence" value="ECO:0007669"/>
    <property type="project" value="TreeGrafter"/>
</dbReference>
<reference evidence="3 4" key="1">
    <citation type="submission" date="2019-03" db="EMBL/GenBank/DDBJ databases">
        <title>Roseomonas sp. a novel Roseomonas species isolated from Sea whip Gorgonian.</title>
        <authorList>
            <person name="Li F."/>
            <person name="Pan X."/>
            <person name="Huang S."/>
            <person name="Li Z."/>
            <person name="Meng B."/>
        </authorList>
    </citation>
    <scope>NUCLEOTIDE SEQUENCE [LARGE SCALE GENOMIC DNA]</scope>
    <source>
        <strain evidence="3 4">M0104</strain>
    </source>
</reference>
<dbReference type="Gene3D" id="3.90.226.10">
    <property type="entry name" value="2-enoyl-CoA Hydratase, Chain A, domain 1"/>
    <property type="match status" value="1"/>
</dbReference>
<proteinExistence type="inferred from homology"/>
<evidence type="ECO:0000313" key="4">
    <source>
        <dbReference type="Proteomes" id="UP000460715"/>
    </source>
</evidence>
<dbReference type="Pfam" id="PF00378">
    <property type="entry name" value="ECH_1"/>
    <property type="match status" value="1"/>
</dbReference>
<accession>A0A845B967</accession>
<dbReference type="InterPro" id="IPR001753">
    <property type="entry name" value="Enoyl-CoA_hydra/iso"/>
</dbReference>
<sequence length="262" mass="28384">MSDADDILFETLEGGIARVTFNRPQARNAFTFAMYERLGAFCEQVADDKSVRAIILTGAGDKAFAAGTDINQFRAFKTPEDAIQYEERIGRIVTKLESCPKPIIAAINGACTGGGGAIAASSDIRVGAANARFGFPIARTLGNILSMGAFSRLVALVGPSRVKEMIFTARLYDAEEAKSMGLLHEVVPEGGDLQARALELARTIANNAPLTLRATKEAIARLRPQISSEEGRDLVLMCYMSQDFREGMDAFLNKRTPVWKGE</sequence>
<dbReference type="PANTHER" id="PTHR11941:SF54">
    <property type="entry name" value="ENOYL-COA HYDRATASE, MITOCHONDRIAL"/>
    <property type="match status" value="1"/>
</dbReference>
<evidence type="ECO:0000313" key="3">
    <source>
        <dbReference type="EMBL" id="MXP61907.1"/>
    </source>
</evidence>
<keyword evidence="4" id="KW-1185">Reference proteome</keyword>
<dbReference type="CDD" id="cd06558">
    <property type="entry name" value="crotonase-like"/>
    <property type="match status" value="1"/>
</dbReference>
<dbReference type="PANTHER" id="PTHR11941">
    <property type="entry name" value="ENOYL-COA HYDRATASE-RELATED"/>
    <property type="match status" value="1"/>
</dbReference>
<comment type="similarity">
    <text evidence="1">Belongs to the enoyl-CoA hydratase/isomerase family.</text>
</comment>
<keyword evidence="2 3" id="KW-0456">Lyase</keyword>
<evidence type="ECO:0000256" key="2">
    <source>
        <dbReference type="ARBA" id="ARBA00023239"/>
    </source>
</evidence>
<dbReference type="SUPFAM" id="SSF52096">
    <property type="entry name" value="ClpP/crotonase"/>
    <property type="match status" value="1"/>
</dbReference>
<evidence type="ECO:0000256" key="1">
    <source>
        <dbReference type="ARBA" id="ARBA00005254"/>
    </source>
</evidence>
<gene>
    <name evidence="3" type="ORF">E0493_00905</name>
</gene>
<dbReference type="InterPro" id="IPR014748">
    <property type="entry name" value="Enoyl-CoA_hydra_C"/>
</dbReference>
<organism evidence="3 4">
    <name type="scientific">Teichococcus coralli</name>
    <dbReference type="NCBI Taxonomy" id="2545983"/>
    <lineage>
        <taxon>Bacteria</taxon>
        <taxon>Pseudomonadati</taxon>
        <taxon>Pseudomonadota</taxon>
        <taxon>Alphaproteobacteria</taxon>
        <taxon>Acetobacterales</taxon>
        <taxon>Roseomonadaceae</taxon>
        <taxon>Roseomonas</taxon>
    </lineage>
</organism>